<reference evidence="2" key="1">
    <citation type="submission" date="2016-11" db="UniProtKB">
        <authorList>
            <consortium name="WormBaseParasite"/>
        </authorList>
    </citation>
    <scope>IDENTIFICATION</scope>
    <source>
        <strain evidence="2">KR3021</strain>
    </source>
</reference>
<proteinExistence type="predicted"/>
<organism evidence="1 2">
    <name type="scientific">Rhabditophanes sp. KR3021</name>
    <dbReference type="NCBI Taxonomy" id="114890"/>
    <lineage>
        <taxon>Eukaryota</taxon>
        <taxon>Metazoa</taxon>
        <taxon>Ecdysozoa</taxon>
        <taxon>Nematoda</taxon>
        <taxon>Chromadorea</taxon>
        <taxon>Rhabditida</taxon>
        <taxon>Tylenchina</taxon>
        <taxon>Panagrolaimomorpha</taxon>
        <taxon>Strongyloidoidea</taxon>
        <taxon>Alloionematidae</taxon>
        <taxon>Rhabditophanes</taxon>
    </lineage>
</organism>
<dbReference type="Proteomes" id="UP000095286">
    <property type="component" value="Unplaced"/>
</dbReference>
<name>A0AC35U1V8_9BILA</name>
<evidence type="ECO:0000313" key="2">
    <source>
        <dbReference type="WBParaSite" id="RSKR_0000693500.1"/>
    </source>
</evidence>
<evidence type="ECO:0000313" key="1">
    <source>
        <dbReference type="Proteomes" id="UP000095286"/>
    </source>
</evidence>
<accession>A0AC35U1V8</accession>
<sequence length="643" mass="71106">MTRKLNKNSNAASYQNYLLDCQWDSDLEEDRDALDSDTDSEQTEDSYFFAPVSRDHLLANSFAPEDIMASIRPVDGPLPVKTMDCASGDKEGAFKKIKPYKWMFSYRMMTSALLCFCFASVHMMNANMGMAMVCMVNSTEYVDKNETSSPNDTYKGAPRVRWSTEEQGYVFGAFNAGLFCMLLIGIISLLVHHNQLQFNCNFSDKLNSKYMIIVAVFIASTANFIIPIMAHQSVYYVIFARFLVGLSDAFLQPAINSLLTRWFPRSERSYALGIVTGGRQMGTLLIVSSSGALCSQTAFFNGWPSIFYLSASFGIFFVIAYIIFGADKPSKQSCITEAELNYITSSTATEAIGAKRINMKTPWMKILKSFPVWNTIFSVICHEIPLMTMIMFLPSYLHDVHHYSPTTTGIVSSLPTLALWCSKIVSSYMTTYLENKTTWGKSAICKIMNGVGSFGLAIFMIIPTFLSESTSWLAVICLCASMFFAGMHTPGCQAALVSVAPAFSGAITGLTFFFVALTGIIHPSLTKYIVQTGSPTEWNIIFYASAIISALPCITFSLWGSSDVQHWAKAKPTPIPTVSASQTTMSTSTDSVPQADQMAEEDEKEGNSETLKPTPKRETTNGILNYATDDTKLAGYLKNQLNQ</sequence>
<protein>
    <submittedName>
        <fullName evidence="2">MFS domain-containing protein</fullName>
    </submittedName>
</protein>
<dbReference type="WBParaSite" id="RSKR_0000693500.1">
    <property type="protein sequence ID" value="RSKR_0000693500.1"/>
    <property type="gene ID" value="RSKR_0000693500"/>
</dbReference>